<name>A0A7T5VCB1_9BACT</name>
<dbReference type="RefSeq" id="WP_199264099.1">
    <property type="nucleotide sequence ID" value="NZ_CP054140.1"/>
</dbReference>
<organism evidence="2 3">
    <name type="scientific">Desulfobulbus oligotrophicus</name>
    <dbReference type="NCBI Taxonomy" id="1909699"/>
    <lineage>
        <taxon>Bacteria</taxon>
        <taxon>Pseudomonadati</taxon>
        <taxon>Thermodesulfobacteriota</taxon>
        <taxon>Desulfobulbia</taxon>
        <taxon>Desulfobulbales</taxon>
        <taxon>Desulfobulbaceae</taxon>
        <taxon>Desulfobulbus</taxon>
    </lineage>
</organism>
<dbReference type="AlphaFoldDB" id="A0A7T5VCB1"/>
<reference evidence="2 3" key="1">
    <citation type="submission" date="2020-05" db="EMBL/GenBank/DDBJ databases">
        <title>Complete genome of Desulfobulbus oligotrophicus.</title>
        <authorList>
            <person name="Podar M."/>
        </authorList>
    </citation>
    <scope>NUCLEOTIDE SEQUENCE [LARGE SCALE GENOMIC DNA]</scope>
    <source>
        <strain evidence="2 3">Prop6</strain>
    </source>
</reference>
<proteinExistence type="predicted"/>
<evidence type="ECO:0000256" key="1">
    <source>
        <dbReference type="SAM" id="MobiDB-lite"/>
    </source>
</evidence>
<keyword evidence="3" id="KW-1185">Reference proteome</keyword>
<feature type="region of interest" description="Disordered" evidence="1">
    <location>
        <begin position="1"/>
        <end position="57"/>
    </location>
</feature>
<evidence type="ECO:0000313" key="2">
    <source>
        <dbReference type="EMBL" id="QQG65277.1"/>
    </source>
</evidence>
<feature type="compositionally biased region" description="Basic and acidic residues" evidence="1">
    <location>
        <begin position="11"/>
        <end position="49"/>
    </location>
</feature>
<dbReference type="KEGG" id="dog:HP555_05075"/>
<dbReference type="EMBL" id="CP054140">
    <property type="protein sequence ID" value="QQG65277.1"/>
    <property type="molecule type" value="Genomic_DNA"/>
</dbReference>
<accession>A0A7T5VCB1</accession>
<protein>
    <submittedName>
        <fullName evidence="2">Uncharacterized protein</fullName>
    </submittedName>
</protein>
<feature type="region of interest" description="Disordered" evidence="1">
    <location>
        <begin position="74"/>
        <end position="107"/>
    </location>
</feature>
<sequence length="107" mass="12546">MIGSTMTEQAAPDKKIDADPQVIVERRSRSSDRRQLQDRRRGGERRQDVRLTPGGRMSGFKCWLHSFFRPRLGVDRRKNIDRRQSEDRRRQQPSALLTPEELSDLLS</sequence>
<dbReference type="Proteomes" id="UP000596092">
    <property type="component" value="Chromosome"/>
</dbReference>
<evidence type="ECO:0000313" key="3">
    <source>
        <dbReference type="Proteomes" id="UP000596092"/>
    </source>
</evidence>
<gene>
    <name evidence="2" type="ORF">HP555_05075</name>
</gene>
<feature type="compositionally biased region" description="Basic and acidic residues" evidence="1">
    <location>
        <begin position="74"/>
        <end position="90"/>
    </location>
</feature>